<name>A0ABP9RTT6_9GAMM</name>
<comment type="caution">
    <text evidence="1">The sequence shown here is derived from an EMBL/GenBank/DDBJ whole genome shotgun (WGS) entry which is preliminary data.</text>
</comment>
<sequence length="94" mass="9698">MGQVMGTVTASGLGPALALKSPLAIEGHGIKGWGTGPGHEYALLLSIYRETKSDGVYLSITELASLGSRFEAVVRHLGVAHLGQAAGRVSPRMA</sequence>
<dbReference type="EMBL" id="BAABLF010000004">
    <property type="protein sequence ID" value="GAA5187076.1"/>
    <property type="molecule type" value="Genomic_DNA"/>
</dbReference>
<proteinExistence type="predicted"/>
<evidence type="ECO:0000313" key="2">
    <source>
        <dbReference type="Proteomes" id="UP001501600"/>
    </source>
</evidence>
<keyword evidence="2" id="KW-1185">Reference proteome</keyword>
<protein>
    <submittedName>
        <fullName evidence="1">Uncharacterized protein</fullName>
    </submittedName>
</protein>
<reference evidence="2" key="1">
    <citation type="journal article" date="2019" name="Int. J. Syst. Evol. Microbiol.">
        <title>The Global Catalogue of Microorganisms (GCM) 10K type strain sequencing project: providing services to taxonomists for standard genome sequencing and annotation.</title>
        <authorList>
            <consortium name="The Broad Institute Genomics Platform"/>
            <consortium name="The Broad Institute Genome Sequencing Center for Infectious Disease"/>
            <person name="Wu L."/>
            <person name="Ma J."/>
        </authorList>
    </citation>
    <scope>NUCLEOTIDE SEQUENCE [LARGE SCALE GENOMIC DNA]</scope>
    <source>
        <strain evidence="2">JCM 18720</strain>
    </source>
</reference>
<accession>A0ABP9RTT6</accession>
<dbReference type="Proteomes" id="UP001501600">
    <property type="component" value="Unassembled WGS sequence"/>
</dbReference>
<organism evidence="1 2">
    <name type="scientific">Ferrimonas gelatinilytica</name>
    <dbReference type="NCBI Taxonomy" id="1255257"/>
    <lineage>
        <taxon>Bacteria</taxon>
        <taxon>Pseudomonadati</taxon>
        <taxon>Pseudomonadota</taxon>
        <taxon>Gammaproteobacteria</taxon>
        <taxon>Alteromonadales</taxon>
        <taxon>Ferrimonadaceae</taxon>
        <taxon>Ferrimonas</taxon>
    </lineage>
</organism>
<evidence type="ECO:0000313" key="1">
    <source>
        <dbReference type="EMBL" id="GAA5187076.1"/>
    </source>
</evidence>
<gene>
    <name evidence="1" type="ORF">GCM10025772_03950</name>
</gene>